<accession>A0A0F5HN23</accession>
<keyword evidence="1" id="KW-0472">Membrane</keyword>
<feature type="transmembrane region" description="Helical" evidence="1">
    <location>
        <begin position="6"/>
        <end position="27"/>
    </location>
</feature>
<keyword evidence="1" id="KW-0812">Transmembrane</keyword>
<dbReference type="STRING" id="1221996.QY95_03924"/>
<sequence>MNTGALLLFVNAILTTLLSAGIVIWILRKEYLPTIKRLEEEEQTNKNMEFRNQMKKES</sequence>
<protein>
    <submittedName>
        <fullName evidence="2">Uncharacterized protein</fullName>
    </submittedName>
</protein>
<organism evidence="2 3">
    <name type="scientific">Bacillus thermotolerans</name>
    <name type="common">Quasibacillus thermotolerans</name>
    <dbReference type="NCBI Taxonomy" id="1221996"/>
    <lineage>
        <taxon>Bacteria</taxon>
        <taxon>Bacillati</taxon>
        <taxon>Bacillota</taxon>
        <taxon>Bacilli</taxon>
        <taxon>Bacillales</taxon>
        <taxon>Bacillaceae</taxon>
        <taxon>Bacillus</taxon>
    </lineage>
</organism>
<name>A0A0F5HWV6_BACTR</name>
<dbReference type="AlphaFoldDB" id="A0A0F5HWV6"/>
<reference evidence="2" key="1">
    <citation type="submission" date="2015-02" db="EMBL/GenBank/DDBJ databases">
        <title>Genome Assembly of Bacillaceae bacterium MTCC 8252.</title>
        <authorList>
            <person name="Verma A."/>
            <person name="Khatri I."/>
            <person name="Mual P."/>
            <person name="Subramanian S."/>
            <person name="Krishnamurthi S."/>
        </authorList>
    </citation>
    <scope>NUCLEOTIDE SEQUENCE [LARGE SCALE GENOMIC DNA]</scope>
    <source>
        <strain evidence="2">MTCC 8252</strain>
    </source>
</reference>
<evidence type="ECO:0000256" key="1">
    <source>
        <dbReference type="SAM" id="Phobius"/>
    </source>
</evidence>
<dbReference type="EMBL" id="JWIR02000085">
    <property type="protein sequence ID" value="KKB34445.1"/>
    <property type="molecule type" value="Genomic_DNA"/>
</dbReference>
<comment type="caution">
    <text evidence="2">The sequence shown here is derived from an EMBL/GenBank/DDBJ whole genome shotgun (WGS) entry which is preliminary data.</text>
</comment>
<evidence type="ECO:0000313" key="3">
    <source>
        <dbReference type="Proteomes" id="UP000031563"/>
    </source>
</evidence>
<accession>A0A0F5HWV6</accession>
<dbReference type="RefSeq" id="WP_166701675.1">
    <property type="nucleotide sequence ID" value="NZ_JWIQ02000096.1"/>
</dbReference>
<evidence type="ECO:0000313" key="2">
    <source>
        <dbReference type="EMBL" id="KKB34445.1"/>
    </source>
</evidence>
<gene>
    <name evidence="2" type="ORF">QY95_03924</name>
</gene>
<keyword evidence="3" id="KW-1185">Reference proteome</keyword>
<proteinExistence type="predicted"/>
<keyword evidence="1" id="KW-1133">Transmembrane helix</keyword>
<dbReference type="Proteomes" id="UP000031563">
    <property type="component" value="Unassembled WGS sequence"/>
</dbReference>